<organism evidence="3 4">
    <name type="scientific">Letharia lupina</name>
    <dbReference type="NCBI Taxonomy" id="560253"/>
    <lineage>
        <taxon>Eukaryota</taxon>
        <taxon>Fungi</taxon>
        <taxon>Dikarya</taxon>
        <taxon>Ascomycota</taxon>
        <taxon>Pezizomycotina</taxon>
        <taxon>Lecanoromycetes</taxon>
        <taxon>OSLEUM clade</taxon>
        <taxon>Lecanoromycetidae</taxon>
        <taxon>Lecanorales</taxon>
        <taxon>Lecanorineae</taxon>
        <taxon>Parmeliaceae</taxon>
        <taxon>Letharia</taxon>
    </lineage>
</organism>
<evidence type="ECO:0000313" key="3">
    <source>
        <dbReference type="EMBL" id="KAF6228371.1"/>
    </source>
</evidence>
<evidence type="ECO:0000313" key="4">
    <source>
        <dbReference type="Proteomes" id="UP000593566"/>
    </source>
</evidence>
<keyword evidence="4" id="KW-1185">Reference proteome</keyword>
<feature type="signal peptide" evidence="2">
    <location>
        <begin position="1"/>
        <end position="22"/>
    </location>
</feature>
<sequence length="256" mass="25955">MAPFTVFTALAGILALSTSVSAQTGTGTGTGLPIASATLGAPYPLSNATLPAGPAGTGIGLPTGLGSPSALPFSLPGTSPSGLPGSPIESGASCPVPITVTTTNQVTVTVTVIPSSAAAPTTPASVPYPIPGSSGLLVGTGIVTRYGTGTGTGTGTGYAMATGYSKRMEMRGLKQERREWKRGASDIEARQRMKNVTMKRDQMFQRQSSIFHNLPAGPLPHTTILISSVSSHDETNDLTPSSTGGIKFLPNQGVSW</sequence>
<dbReference type="AlphaFoldDB" id="A0A8H6CS60"/>
<dbReference type="EMBL" id="JACCJB010000004">
    <property type="protein sequence ID" value="KAF6228371.1"/>
    <property type="molecule type" value="Genomic_DNA"/>
</dbReference>
<keyword evidence="2" id="KW-0732">Signal</keyword>
<dbReference type="Proteomes" id="UP000593566">
    <property type="component" value="Unassembled WGS sequence"/>
</dbReference>
<feature type="chain" id="PRO_5034347691" evidence="2">
    <location>
        <begin position="23"/>
        <end position="256"/>
    </location>
</feature>
<feature type="region of interest" description="Disordered" evidence="1">
    <location>
        <begin position="235"/>
        <end position="256"/>
    </location>
</feature>
<feature type="compositionally biased region" description="Low complexity" evidence="1">
    <location>
        <begin position="71"/>
        <end position="87"/>
    </location>
</feature>
<name>A0A8H6CS60_9LECA</name>
<protein>
    <submittedName>
        <fullName evidence="3">Uncharacterized protein</fullName>
    </submittedName>
</protein>
<proteinExistence type="predicted"/>
<feature type="region of interest" description="Disordered" evidence="1">
    <location>
        <begin position="70"/>
        <end position="90"/>
    </location>
</feature>
<dbReference type="GeneID" id="59336498"/>
<reference evidence="3 4" key="1">
    <citation type="journal article" date="2020" name="Genomics">
        <title>Complete, high-quality genomes from long-read metagenomic sequencing of two wolf lichen thalli reveals enigmatic genome architecture.</title>
        <authorList>
            <person name="McKenzie S.K."/>
            <person name="Walston R.F."/>
            <person name="Allen J.L."/>
        </authorList>
    </citation>
    <scope>NUCLEOTIDE SEQUENCE [LARGE SCALE GENOMIC DNA]</scope>
    <source>
        <strain evidence="3">WasteWater1</strain>
    </source>
</reference>
<evidence type="ECO:0000256" key="2">
    <source>
        <dbReference type="SAM" id="SignalP"/>
    </source>
</evidence>
<gene>
    <name evidence="3" type="ORF">HO133_008101</name>
</gene>
<comment type="caution">
    <text evidence="3">The sequence shown here is derived from an EMBL/GenBank/DDBJ whole genome shotgun (WGS) entry which is preliminary data.</text>
</comment>
<accession>A0A8H6CS60</accession>
<dbReference type="RefSeq" id="XP_037156305.1">
    <property type="nucleotide sequence ID" value="XM_037298969.1"/>
</dbReference>
<evidence type="ECO:0000256" key="1">
    <source>
        <dbReference type="SAM" id="MobiDB-lite"/>
    </source>
</evidence>